<dbReference type="RefSeq" id="WP_119051416.1">
    <property type="nucleotide sequence ID" value="NZ_CP032157.1"/>
</dbReference>
<organism evidence="3 4">
    <name type="scientific">Paraflavitalea soli</name>
    <dbReference type="NCBI Taxonomy" id="2315862"/>
    <lineage>
        <taxon>Bacteria</taxon>
        <taxon>Pseudomonadati</taxon>
        <taxon>Bacteroidota</taxon>
        <taxon>Chitinophagia</taxon>
        <taxon>Chitinophagales</taxon>
        <taxon>Chitinophagaceae</taxon>
        <taxon>Paraflavitalea</taxon>
    </lineage>
</organism>
<keyword evidence="4" id="KW-1185">Reference proteome</keyword>
<evidence type="ECO:0000313" key="3">
    <source>
        <dbReference type="EMBL" id="AXY75535.1"/>
    </source>
</evidence>
<feature type="transmembrane region" description="Helical" evidence="1">
    <location>
        <begin position="84"/>
        <end position="106"/>
    </location>
</feature>
<accession>A0A3B7MV72</accession>
<sequence>MKRIHSIDFTRGIVMIIMALDHVRDLLHVDAITQSPTNLSTTTPVLFFTRWITYLCAPIFVFLSGTSAFLSLQRSANLRQSRRFLWKRGLYLILLEFTLVNFGLYFDPGFHSFIFEVIAAIGFGFIMLSFMSKWSWKTIGILGLLIIGCHNLLAIIPFDKDSIVAPVINPFFGPGLFPIGGGRTFLVAYPPIPWLGIMLLGFATGKFFELDSTTRKKIFLRTALIALLLFVVIRFINIYGDPIPWSAQKNGVYTFLSFMNITKYPPSLLFCLVTLGIMFLILALAEQVQGSLAAIVLRYGKVPLFYFLLHFYLIHIIMFLVLWSQGITWAQMQFTTGTFGRPANIRSGVNLWEVYLIWIAVVAILYKPCVWFGQYKATHTNWWLKYI</sequence>
<dbReference type="Pfam" id="PF07786">
    <property type="entry name" value="HGSNAT_cat"/>
    <property type="match status" value="1"/>
</dbReference>
<keyword evidence="1" id="KW-0812">Transmembrane</keyword>
<dbReference type="EMBL" id="CP032157">
    <property type="protein sequence ID" value="AXY75535.1"/>
    <property type="molecule type" value="Genomic_DNA"/>
</dbReference>
<keyword evidence="1" id="KW-1133">Transmembrane helix</keyword>
<keyword evidence="1" id="KW-0472">Membrane</keyword>
<protein>
    <submittedName>
        <fullName evidence="3">DUF1624 domain-containing protein</fullName>
    </submittedName>
</protein>
<feature type="transmembrane region" description="Helical" evidence="1">
    <location>
        <begin position="112"/>
        <end position="131"/>
    </location>
</feature>
<dbReference type="InterPro" id="IPR012429">
    <property type="entry name" value="HGSNAT_cat"/>
</dbReference>
<feature type="transmembrane region" description="Helical" evidence="1">
    <location>
        <begin position="138"/>
        <end position="158"/>
    </location>
</feature>
<dbReference type="KEGG" id="pseg:D3H65_16800"/>
<feature type="transmembrane region" description="Helical" evidence="1">
    <location>
        <begin position="220"/>
        <end position="240"/>
    </location>
</feature>
<feature type="domain" description="Heparan-alpha-glucosaminide N-acetyltransferase catalytic" evidence="2">
    <location>
        <begin position="3"/>
        <end position="218"/>
    </location>
</feature>
<evidence type="ECO:0000259" key="2">
    <source>
        <dbReference type="Pfam" id="PF07786"/>
    </source>
</evidence>
<dbReference type="Proteomes" id="UP000263900">
    <property type="component" value="Chromosome"/>
</dbReference>
<dbReference type="OrthoDB" id="508112at2"/>
<name>A0A3B7MV72_9BACT</name>
<proteinExistence type="predicted"/>
<dbReference type="PANTHER" id="PTHR40407">
    <property type="entry name" value="MEMBRANE PROTEIN-LIKE PROTEIN"/>
    <property type="match status" value="1"/>
</dbReference>
<reference evidence="3 4" key="1">
    <citation type="submission" date="2018-09" db="EMBL/GenBank/DDBJ databases">
        <title>Genome sequencing of strain 6GH32-13.</title>
        <authorList>
            <person name="Weon H.-Y."/>
            <person name="Heo J."/>
            <person name="Kwon S.-W."/>
        </authorList>
    </citation>
    <scope>NUCLEOTIDE SEQUENCE [LARGE SCALE GENOMIC DNA]</scope>
    <source>
        <strain evidence="3 4">5GH32-13</strain>
    </source>
</reference>
<feature type="transmembrane region" description="Helical" evidence="1">
    <location>
        <begin position="51"/>
        <end position="72"/>
    </location>
</feature>
<feature type="transmembrane region" description="Helical" evidence="1">
    <location>
        <begin position="191"/>
        <end position="208"/>
    </location>
</feature>
<feature type="transmembrane region" description="Helical" evidence="1">
    <location>
        <begin position="264"/>
        <end position="284"/>
    </location>
</feature>
<evidence type="ECO:0000313" key="4">
    <source>
        <dbReference type="Proteomes" id="UP000263900"/>
    </source>
</evidence>
<gene>
    <name evidence="3" type="ORF">D3H65_16800</name>
</gene>
<feature type="transmembrane region" description="Helical" evidence="1">
    <location>
        <begin position="345"/>
        <end position="366"/>
    </location>
</feature>
<evidence type="ECO:0000256" key="1">
    <source>
        <dbReference type="SAM" id="Phobius"/>
    </source>
</evidence>
<feature type="transmembrane region" description="Helical" evidence="1">
    <location>
        <begin position="304"/>
        <end position="325"/>
    </location>
</feature>
<dbReference type="AlphaFoldDB" id="A0A3B7MV72"/>
<dbReference type="PANTHER" id="PTHR40407:SF1">
    <property type="entry name" value="HEPARAN-ALPHA-GLUCOSAMINIDE N-ACETYLTRANSFERASE CATALYTIC DOMAIN-CONTAINING PROTEIN"/>
    <property type="match status" value="1"/>
</dbReference>